<evidence type="ECO:0000259" key="9">
    <source>
        <dbReference type="PROSITE" id="PS50109"/>
    </source>
</evidence>
<dbReference type="InterPro" id="IPR036097">
    <property type="entry name" value="HisK_dim/P_sf"/>
</dbReference>
<evidence type="ECO:0000313" key="11">
    <source>
        <dbReference type="Proteomes" id="UP000184368"/>
    </source>
</evidence>
<dbReference type="Gene3D" id="3.30.565.10">
    <property type="entry name" value="Histidine kinase-like ATPase, C-terminal domain"/>
    <property type="match status" value="1"/>
</dbReference>
<keyword evidence="5" id="KW-0547">Nucleotide-binding</keyword>
<dbReference type="SUPFAM" id="SSF55785">
    <property type="entry name" value="PYP-like sensor domain (PAS domain)"/>
    <property type="match status" value="1"/>
</dbReference>
<dbReference type="Pfam" id="PF00512">
    <property type="entry name" value="HisKA"/>
    <property type="match status" value="1"/>
</dbReference>
<dbReference type="CDD" id="cd00082">
    <property type="entry name" value="HisKA"/>
    <property type="match status" value="1"/>
</dbReference>
<keyword evidence="6 10" id="KW-0418">Kinase</keyword>
<dbReference type="Proteomes" id="UP000184368">
    <property type="component" value="Unassembled WGS sequence"/>
</dbReference>
<keyword evidence="3" id="KW-0597">Phosphoprotein</keyword>
<proteinExistence type="predicted"/>
<dbReference type="OrthoDB" id="9809670at2"/>
<evidence type="ECO:0000256" key="1">
    <source>
        <dbReference type="ARBA" id="ARBA00000085"/>
    </source>
</evidence>
<accession>A0A1M4WY35</accession>
<dbReference type="InterPro" id="IPR029016">
    <property type="entry name" value="GAF-like_dom_sf"/>
</dbReference>
<keyword evidence="8" id="KW-0902">Two-component regulatory system</keyword>
<dbReference type="InterPro" id="IPR003594">
    <property type="entry name" value="HATPase_dom"/>
</dbReference>
<evidence type="ECO:0000256" key="4">
    <source>
        <dbReference type="ARBA" id="ARBA00022679"/>
    </source>
</evidence>
<dbReference type="Gene3D" id="3.30.450.20">
    <property type="entry name" value="PAS domain"/>
    <property type="match status" value="1"/>
</dbReference>
<dbReference type="AlphaFoldDB" id="A0A1M4WY35"/>
<dbReference type="EC" id="2.7.13.3" evidence="2"/>
<comment type="catalytic activity">
    <reaction evidence="1">
        <text>ATP + protein L-histidine = ADP + protein N-phospho-L-histidine.</text>
        <dbReference type="EC" id="2.7.13.3"/>
    </reaction>
</comment>
<sequence length="500" mass="56086">MSAIPFEPAFSRLVRHARKTVFLLNEDLLHQQVFAHNANLQQELKRTYLGKTIDEVQDAELARQTKACFEQARQSGEEIALEFSRTRDNNTWYRGLVSYENAAGKPFYLLSIIDISEERRNEAALRFHAAFDTLLADATSTLIQSSEQGFDVALESVLAQIGSFAGVDRAYYFALSESGTIMSNTHEWCADGVSAEKDNLQGIPCEIFPEWMKKLEANEEVYIPNVGELPPSWQAERDILEPQGVQSLLALPVMAEGKLYGFIGFDAVHTRVVWDRSKRHLLAILGHNLGSVIMRNEQTQHLRAATEQATLLAAEATNANRHKSDFLANMSHEIRTPLNGVVGFTDLLMETGLNEMQKQYIDKVRNSVQSLLELINHILDFSKIEAGKMELDMDRTDLVELAENTCSLVKHTLRNKPVELLLDINPAMPRHYLLDGMRLQQVLANLLSNAVKFTEAGTIVFRIAYLPGTEPGIARLNFSVSDTGIGIAEANRKHIFQAFA</sequence>
<dbReference type="STRING" id="1302690.BUE76_06490"/>
<evidence type="ECO:0000313" key="10">
    <source>
        <dbReference type="EMBL" id="SHE86077.1"/>
    </source>
</evidence>
<dbReference type="Gene3D" id="3.30.450.40">
    <property type="match status" value="1"/>
</dbReference>
<dbReference type="FunFam" id="1.10.287.130:FF:000002">
    <property type="entry name" value="Two-component osmosensing histidine kinase"/>
    <property type="match status" value="1"/>
</dbReference>
<dbReference type="GO" id="GO:0000155">
    <property type="term" value="F:phosphorelay sensor kinase activity"/>
    <property type="evidence" value="ECO:0007669"/>
    <property type="project" value="InterPro"/>
</dbReference>
<name>A0A1M4WY35_9BACT</name>
<evidence type="ECO:0000256" key="2">
    <source>
        <dbReference type="ARBA" id="ARBA00012438"/>
    </source>
</evidence>
<evidence type="ECO:0000256" key="6">
    <source>
        <dbReference type="ARBA" id="ARBA00022777"/>
    </source>
</evidence>
<keyword evidence="11" id="KW-1185">Reference proteome</keyword>
<dbReference type="InterPro" id="IPR003661">
    <property type="entry name" value="HisK_dim/P_dom"/>
</dbReference>
<dbReference type="SMART" id="SM00388">
    <property type="entry name" value="HisKA"/>
    <property type="match status" value="1"/>
</dbReference>
<dbReference type="SMART" id="SM00065">
    <property type="entry name" value="GAF"/>
    <property type="match status" value="1"/>
</dbReference>
<dbReference type="SUPFAM" id="SSF55874">
    <property type="entry name" value="ATPase domain of HSP90 chaperone/DNA topoisomerase II/histidine kinase"/>
    <property type="match status" value="1"/>
</dbReference>
<evidence type="ECO:0000256" key="3">
    <source>
        <dbReference type="ARBA" id="ARBA00022553"/>
    </source>
</evidence>
<dbReference type="InterPro" id="IPR005467">
    <property type="entry name" value="His_kinase_dom"/>
</dbReference>
<dbReference type="InterPro" id="IPR035965">
    <property type="entry name" value="PAS-like_dom_sf"/>
</dbReference>
<dbReference type="Pfam" id="PF02518">
    <property type="entry name" value="HATPase_c"/>
    <property type="match status" value="1"/>
</dbReference>
<dbReference type="SUPFAM" id="SSF55781">
    <property type="entry name" value="GAF domain-like"/>
    <property type="match status" value="1"/>
</dbReference>
<dbReference type="Gene3D" id="1.10.287.130">
    <property type="match status" value="1"/>
</dbReference>
<keyword evidence="4" id="KW-0808">Transferase</keyword>
<evidence type="ECO:0000256" key="5">
    <source>
        <dbReference type="ARBA" id="ARBA00022741"/>
    </source>
</evidence>
<evidence type="ECO:0000256" key="8">
    <source>
        <dbReference type="ARBA" id="ARBA00023012"/>
    </source>
</evidence>
<dbReference type="PANTHER" id="PTHR43047">
    <property type="entry name" value="TWO-COMPONENT HISTIDINE PROTEIN KINASE"/>
    <property type="match status" value="1"/>
</dbReference>
<dbReference type="InterPro" id="IPR036890">
    <property type="entry name" value="HATPase_C_sf"/>
</dbReference>
<dbReference type="Pfam" id="PF01590">
    <property type="entry name" value="GAF"/>
    <property type="match status" value="1"/>
</dbReference>
<dbReference type="EMBL" id="FQUO01000003">
    <property type="protein sequence ID" value="SHE86077.1"/>
    <property type="molecule type" value="Genomic_DNA"/>
</dbReference>
<evidence type="ECO:0000256" key="7">
    <source>
        <dbReference type="ARBA" id="ARBA00022840"/>
    </source>
</evidence>
<dbReference type="SUPFAM" id="SSF47384">
    <property type="entry name" value="Homodimeric domain of signal transducing histidine kinase"/>
    <property type="match status" value="1"/>
</dbReference>
<keyword evidence="7" id="KW-0067">ATP-binding</keyword>
<feature type="domain" description="Histidine kinase" evidence="9">
    <location>
        <begin position="329"/>
        <end position="500"/>
    </location>
</feature>
<protein>
    <recommendedName>
        <fullName evidence="2">histidine kinase</fullName>
        <ecNumber evidence="2">2.7.13.3</ecNumber>
    </recommendedName>
</protein>
<gene>
    <name evidence="10" type="ORF">SAMN05444008_103182</name>
</gene>
<dbReference type="PROSITE" id="PS50109">
    <property type="entry name" value="HIS_KIN"/>
    <property type="match status" value="1"/>
</dbReference>
<reference evidence="10 11" key="1">
    <citation type="submission" date="2016-11" db="EMBL/GenBank/DDBJ databases">
        <authorList>
            <person name="Jaros S."/>
            <person name="Januszkiewicz K."/>
            <person name="Wedrychowicz H."/>
        </authorList>
    </citation>
    <scope>NUCLEOTIDE SEQUENCE [LARGE SCALE GENOMIC DNA]</scope>
    <source>
        <strain evidence="10 11">DSM 26897</strain>
    </source>
</reference>
<dbReference type="InterPro" id="IPR003018">
    <property type="entry name" value="GAF"/>
</dbReference>
<organism evidence="10 11">
    <name type="scientific">Cnuella takakiae</name>
    <dbReference type="NCBI Taxonomy" id="1302690"/>
    <lineage>
        <taxon>Bacteria</taxon>
        <taxon>Pseudomonadati</taxon>
        <taxon>Bacteroidota</taxon>
        <taxon>Chitinophagia</taxon>
        <taxon>Chitinophagales</taxon>
        <taxon>Chitinophagaceae</taxon>
        <taxon>Cnuella</taxon>
    </lineage>
</organism>
<dbReference type="GO" id="GO:0005524">
    <property type="term" value="F:ATP binding"/>
    <property type="evidence" value="ECO:0007669"/>
    <property type="project" value="UniProtKB-KW"/>
</dbReference>